<keyword evidence="1" id="KW-0472">Membrane</keyword>
<organism evidence="2 3">
    <name type="scientific">Ichthyophthirius multifiliis</name>
    <name type="common">White spot disease agent</name>
    <name type="synonym">Ich</name>
    <dbReference type="NCBI Taxonomy" id="5932"/>
    <lineage>
        <taxon>Eukaryota</taxon>
        <taxon>Sar</taxon>
        <taxon>Alveolata</taxon>
        <taxon>Ciliophora</taxon>
        <taxon>Intramacronucleata</taxon>
        <taxon>Oligohymenophorea</taxon>
        <taxon>Hymenostomatida</taxon>
        <taxon>Ophryoglenina</taxon>
        <taxon>Ichthyophthirius</taxon>
    </lineage>
</organism>
<feature type="transmembrane region" description="Helical" evidence="1">
    <location>
        <begin position="125"/>
        <end position="143"/>
    </location>
</feature>
<dbReference type="RefSeq" id="XP_004032343.1">
    <property type="nucleotide sequence ID" value="XM_004032295.1"/>
</dbReference>
<dbReference type="Proteomes" id="UP000008983">
    <property type="component" value="Unassembled WGS sequence"/>
</dbReference>
<evidence type="ECO:0000313" key="3">
    <source>
        <dbReference type="Proteomes" id="UP000008983"/>
    </source>
</evidence>
<reference evidence="2 3" key="1">
    <citation type="submission" date="2011-07" db="EMBL/GenBank/DDBJ databases">
        <authorList>
            <person name="Coyne R."/>
            <person name="Brami D."/>
            <person name="Johnson J."/>
            <person name="Hostetler J."/>
            <person name="Hannick L."/>
            <person name="Clark T."/>
            <person name="Cassidy-Hanley D."/>
            <person name="Inman J."/>
        </authorList>
    </citation>
    <scope>NUCLEOTIDE SEQUENCE [LARGE SCALE GENOMIC DNA]</scope>
    <source>
        <strain evidence="2 3">G5</strain>
    </source>
</reference>
<feature type="transmembrane region" description="Helical" evidence="1">
    <location>
        <begin position="92"/>
        <end position="119"/>
    </location>
</feature>
<keyword evidence="1" id="KW-0812">Transmembrane</keyword>
<sequence>MQSQRILPTIMKYFNNFNILHNILNTNFSFNLQIYITLQIIYKIYIKNENLRFQFILFKNRYLYQLNKSFLSQSSFQIYSYFSMFIYHKIRIFQCFFVIYNHYSFIFVLFQNIFIYFFIQNTFIINYRTFTGMYFDILFLFYIKSQSKVSCLTSCSIYFLCQKERSQIKFKFLLISKSFDIIFKLFNDFFFEKCQIYYRFFLLIVQNFKDFFFYTFQFIIIPKYLFNICKNTIFFTNFLKYQLFIIFQIILKISIQQLHNLMQSRLKICVL</sequence>
<evidence type="ECO:0000256" key="1">
    <source>
        <dbReference type="SAM" id="Phobius"/>
    </source>
</evidence>
<evidence type="ECO:0008006" key="4">
    <source>
        <dbReference type="Google" id="ProtNLM"/>
    </source>
</evidence>
<gene>
    <name evidence="2" type="ORF">IMG5_124220</name>
</gene>
<keyword evidence="1" id="KW-1133">Transmembrane helix</keyword>
<dbReference type="EMBL" id="GL983947">
    <property type="protein sequence ID" value="EGR30756.1"/>
    <property type="molecule type" value="Genomic_DNA"/>
</dbReference>
<name>G0QVJ6_ICHMU</name>
<dbReference type="InParanoid" id="G0QVJ6"/>
<protein>
    <recommendedName>
        <fullName evidence="4">Transmembrane protein</fullName>
    </recommendedName>
</protein>
<feature type="transmembrane region" description="Helical" evidence="1">
    <location>
        <begin position="233"/>
        <end position="255"/>
    </location>
</feature>
<keyword evidence="3" id="KW-1185">Reference proteome</keyword>
<evidence type="ECO:0000313" key="2">
    <source>
        <dbReference type="EMBL" id="EGR30756.1"/>
    </source>
</evidence>
<proteinExistence type="predicted"/>
<feature type="transmembrane region" description="Helical" evidence="1">
    <location>
        <begin position="200"/>
        <end position="221"/>
    </location>
</feature>
<dbReference type="AlphaFoldDB" id="G0QVJ6"/>
<dbReference type="GeneID" id="14906872"/>
<accession>G0QVJ6</accession>